<feature type="compositionally biased region" description="Basic and acidic residues" evidence="1">
    <location>
        <begin position="59"/>
        <end position="68"/>
    </location>
</feature>
<proteinExistence type="predicted"/>
<organism evidence="4 5">
    <name type="scientific">Corynebacterium oculi</name>
    <dbReference type="NCBI Taxonomy" id="1544416"/>
    <lineage>
        <taxon>Bacteria</taxon>
        <taxon>Bacillati</taxon>
        <taxon>Actinomycetota</taxon>
        <taxon>Actinomycetes</taxon>
        <taxon>Mycobacteriales</taxon>
        <taxon>Corynebacteriaceae</taxon>
        <taxon>Corynebacterium</taxon>
    </lineage>
</organism>
<feature type="compositionally biased region" description="Basic and acidic residues" evidence="1">
    <location>
        <begin position="76"/>
        <end position="89"/>
    </location>
</feature>
<evidence type="ECO:0000259" key="3">
    <source>
        <dbReference type="SMART" id="SM00894"/>
    </source>
</evidence>
<accession>A0A0Q0UBT6</accession>
<feature type="domain" description="Excalibur calcium-binding" evidence="3">
    <location>
        <begin position="211"/>
        <end position="248"/>
    </location>
</feature>
<evidence type="ECO:0000256" key="1">
    <source>
        <dbReference type="SAM" id="MobiDB-lite"/>
    </source>
</evidence>
<dbReference type="SMART" id="SM00894">
    <property type="entry name" value="Excalibur"/>
    <property type="match status" value="2"/>
</dbReference>
<gene>
    <name evidence="4" type="ORF">Cocul_00506</name>
</gene>
<dbReference type="PATRIC" id="fig|1544416.3.peg.510"/>
<protein>
    <submittedName>
        <fullName evidence="4">Excalibur calcium-binding domain protein</fullName>
    </submittedName>
</protein>
<dbReference type="Pfam" id="PF05901">
    <property type="entry name" value="Excalibur"/>
    <property type="match status" value="2"/>
</dbReference>
<evidence type="ECO:0000313" key="4">
    <source>
        <dbReference type="EMBL" id="KQB85367.1"/>
    </source>
</evidence>
<feature type="domain" description="Excalibur calcium-binding" evidence="3">
    <location>
        <begin position="163"/>
        <end position="195"/>
    </location>
</feature>
<reference evidence="4 5" key="1">
    <citation type="submission" date="2015-10" db="EMBL/GenBank/DDBJ databases">
        <title>Corynebacteirum lowii and Corynebacterium oculi species nova, derived from human clinical disease and and emended description of Corynebacterium mastiditis.</title>
        <authorList>
            <person name="Bernard K."/>
            <person name="Pacheco A.L."/>
            <person name="Mcdougall C."/>
            <person name="Burtx T."/>
            <person name="Weibe D."/>
            <person name="Tyler S."/>
            <person name="Olson A.B."/>
            <person name="Cnockaert M."/>
            <person name="Eguchi H."/>
            <person name="Kuwahara T."/>
            <person name="Nakayama-Imaohji H."/>
            <person name="Boudewijins M."/>
            <person name="Van Hoecke F."/>
            <person name="Bernier A.-M."/>
            <person name="Vandamme P."/>
        </authorList>
    </citation>
    <scope>NUCLEOTIDE SEQUENCE [LARGE SCALE GENOMIC DNA]</scope>
    <source>
        <strain evidence="4 5">NML 130210</strain>
    </source>
</reference>
<dbReference type="InterPro" id="IPR008613">
    <property type="entry name" value="Excalibur_Ca-bd_domain"/>
</dbReference>
<feature type="signal peptide" evidence="2">
    <location>
        <begin position="1"/>
        <end position="29"/>
    </location>
</feature>
<feature type="chain" id="PRO_5039213021" evidence="2">
    <location>
        <begin position="30"/>
        <end position="248"/>
    </location>
</feature>
<dbReference type="AlphaFoldDB" id="A0A0Q0UBT6"/>
<evidence type="ECO:0000313" key="5">
    <source>
        <dbReference type="Proteomes" id="UP000050517"/>
    </source>
</evidence>
<evidence type="ECO:0000256" key="2">
    <source>
        <dbReference type="SAM" id="SignalP"/>
    </source>
</evidence>
<sequence length="248" mass="25620">MSPTTILSSRRRAACAMALAGLLALTACGSGGDDEPQVTSSARPTSTTKATTAATTTRATDDLDKEASDLAEEIEEERHDRDQEAEPRADNTSGNKPASTPVVRVSTRADRNSNAGRAEQPAAEENYEAPGAPDAPVEAGVPEAPGDDPNPIEAQDVPADETYYANCAQAPGPLLPHQAGYRTALDADGDGIACEPDESDIIQAVTAPAGGYESCKAAREAGAKTPLHEGDPGYSRKLDQDGDGVACE</sequence>
<keyword evidence="2" id="KW-0732">Signal</keyword>
<feature type="region of interest" description="Disordered" evidence="1">
    <location>
        <begin position="218"/>
        <end position="248"/>
    </location>
</feature>
<dbReference type="Proteomes" id="UP000050517">
    <property type="component" value="Unassembled WGS sequence"/>
</dbReference>
<dbReference type="RefSeq" id="WP_055121706.1">
    <property type="nucleotide sequence ID" value="NZ_LKST01000001.1"/>
</dbReference>
<dbReference type="EMBL" id="LKST01000001">
    <property type="protein sequence ID" value="KQB85367.1"/>
    <property type="molecule type" value="Genomic_DNA"/>
</dbReference>
<keyword evidence="5" id="KW-1185">Reference proteome</keyword>
<feature type="compositionally biased region" description="Low complexity" evidence="1">
    <location>
        <begin position="39"/>
        <end position="58"/>
    </location>
</feature>
<feature type="compositionally biased region" description="Basic and acidic residues" evidence="1">
    <location>
        <begin position="218"/>
        <end position="240"/>
    </location>
</feature>
<name>A0A0Q0UBT6_9CORY</name>
<feature type="region of interest" description="Disordered" evidence="1">
    <location>
        <begin position="28"/>
        <end position="155"/>
    </location>
</feature>
<dbReference type="STRING" id="1544416.Cocul_00506"/>
<comment type="caution">
    <text evidence="4">The sequence shown here is derived from an EMBL/GenBank/DDBJ whole genome shotgun (WGS) entry which is preliminary data.</text>
</comment>